<name>A0A919GPE6_9ACTN</name>
<keyword evidence="2" id="KW-1185">Reference proteome</keyword>
<dbReference type="AlphaFoldDB" id="A0A919GPE6"/>
<sequence length="197" mass="20537">MPLLATPRTWVAGEMVPASTMNTEIRDQFQALRNATTASATTTVANTTTETVVGVYSIPASQAAAGSIYRVAVLGNISFLASAQLTWRVRLGGVSGSLLATLGPTTASGTGQTNKEFFVRTAVVCITTGASGTWFAEAHEIRNWTQTGSVGELQLGSSDGTVTRDTTAANDLVITAQWAAASASNTLTARSLVERYT</sequence>
<organism evidence="1 2">
    <name type="scientific">Streptomyces capitiformicae</name>
    <dbReference type="NCBI Taxonomy" id="2014920"/>
    <lineage>
        <taxon>Bacteria</taxon>
        <taxon>Bacillati</taxon>
        <taxon>Actinomycetota</taxon>
        <taxon>Actinomycetes</taxon>
        <taxon>Kitasatosporales</taxon>
        <taxon>Streptomycetaceae</taxon>
        <taxon>Streptomyces</taxon>
    </lineage>
</organism>
<protein>
    <submittedName>
        <fullName evidence="1">Uncharacterized protein</fullName>
    </submittedName>
</protein>
<proteinExistence type="predicted"/>
<dbReference type="EMBL" id="BNAT01000009">
    <property type="protein sequence ID" value="GHH87798.1"/>
    <property type="molecule type" value="Genomic_DNA"/>
</dbReference>
<accession>A0A919GPE6</accession>
<gene>
    <name evidence="1" type="ORF">GCM10017771_30390</name>
</gene>
<reference evidence="1" key="2">
    <citation type="submission" date="2020-09" db="EMBL/GenBank/DDBJ databases">
        <authorList>
            <person name="Sun Q."/>
            <person name="Zhou Y."/>
        </authorList>
    </citation>
    <scope>NUCLEOTIDE SEQUENCE</scope>
    <source>
        <strain evidence="1">CGMCC 4.7403</strain>
    </source>
</reference>
<dbReference type="Proteomes" id="UP000603227">
    <property type="component" value="Unassembled WGS sequence"/>
</dbReference>
<evidence type="ECO:0000313" key="1">
    <source>
        <dbReference type="EMBL" id="GHH87798.1"/>
    </source>
</evidence>
<evidence type="ECO:0000313" key="2">
    <source>
        <dbReference type="Proteomes" id="UP000603227"/>
    </source>
</evidence>
<dbReference type="RefSeq" id="WP_189782988.1">
    <property type="nucleotide sequence ID" value="NZ_BNAT01000009.1"/>
</dbReference>
<reference evidence="1" key="1">
    <citation type="journal article" date="2014" name="Int. J. Syst. Evol. Microbiol.">
        <title>Complete genome sequence of Corynebacterium casei LMG S-19264T (=DSM 44701T), isolated from a smear-ripened cheese.</title>
        <authorList>
            <consortium name="US DOE Joint Genome Institute (JGI-PGF)"/>
            <person name="Walter F."/>
            <person name="Albersmeier A."/>
            <person name="Kalinowski J."/>
            <person name="Ruckert C."/>
        </authorList>
    </citation>
    <scope>NUCLEOTIDE SEQUENCE</scope>
    <source>
        <strain evidence="1">CGMCC 4.7403</strain>
    </source>
</reference>
<comment type="caution">
    <text evidence="1">The sequence shown here is derived from an EMBL/GenBank/DDBJ whole genome shotgun (WGS) entry which is preliminary data.</text>
</comment>